<reference evidence="3 4" key="2">
    <citation type="journal article" date="2016" name="Science">
        <title>A bacterium that degrades and assimilates poly(ethylene terephthalate).</title>
        <authorList>
            <person name="Yoshida S."/>
            <person name="Hiraga K."/>
            <person name="Takehana T."/>
            <person name="Taniguchi I."/>
            <person name="Yamaji H."/>
            <person name="Maeda Y."/>
            <person name="Toyohara K."/>
            <person name="Miyamoto K."/>
            <person name="Kimura Y."/>
            <person name="Oda K."/>
        </authorList>
    </citation>
    <scope>NUCLEOTIDE SEQUENCE [LARGE SCALE GENOMIC DNA]</scope>
    <source>
        <strain evidence="4">NBRC 110686 / TISTR 2288 / 201-F6</strain>
    </source>
</reference>
<evidence type="ECO:0000256" key="2">
    <source>
        <dbReference type="SAM" id="SignalP"/>
    </source>
</evidence>
<evidence type="ECO:0000313" key="4">
    <source>
        <dbReference type="Proteomes" id="UP000037660"/>
    </source>
</evidence>
<gene>
    <name evidence="3" type="ORF">ISF6_4488</name>
</gene>
<evidence type="ECO:0000313" key="3">
    <source>
        <dbReference type="EMBL" id="GAP34313.1"/>
    </source>
</evidence>
<dbReference type="PROSITE" id="PS51318">
    <property type="entry name" value="TAT"/>
    <property type="match status" value="1"/>
</dbReference>
<accession>A0A0K8NVA7</accession>
<keyword evidence="4" id="KW-1185">Reference proteome</keyword>
<keyword evidence="2" id="KW-0732">Signal</keyword>
<sequence>MATRRTFLGTAASLATVPLLPVAAQAASDYPSKPIRMVVPYAGGGSADVLGRVLAEAMSRSLRQSVVVDLKPGAGGNLGAELVAKSAPGDGYSLLFASVSLSTAVSFTKLSFDPRKDLVPVAGVGTLPSLLLVGARSPYQSVADIVKAAGRGQPIDFASAGYTTGSHLFGELLKMEAGIEANHVPYRGSGAAYPDLLAGRIAMMFDVAGSAVPQVQAGTVRALAITSSRRSKSLPDVPTLAELGYKGFDVGTWFGFFVPAGTPAEATTRLEAAVLQSLSAPEVVTRLASVMADPIPGPGRDFGRWYLEDVERWAKLARERKIVVGDK</sequence>
<proteinExistence type="inferred from homology"/>
<dbReference type="CDD" id="cd07012">
    <property type="entry name" value="PBP2_Bug_TTT"/>
    <property type="match status" value="1"/>
</dbReference>
<dbReference type="Pfam" id="PF03401">
    <property type="entry name" value="TctC"/>
    <property type="match status" value="1"/>
</dbReference>
<feature type="chain" id="PRO_5005513411" evidence="2">
    <location>
        <begin position="27"/>
        <end position="327"/>
    </location>
</feature>
<dbReference type="OrthoDB" id="8678477at2"/>
<dbReference type="EMBL" id="BBYR01000007">
    <property type="protein sequence ID" value="GAP34313.1"/>
    <property type="molecule type" value="Genomic_DNA"/>
</dbReference>
<feature type="signal peptide" evidence="2">
    <location>
        <begin position="1"/>
        <end position="26"/>
    </location>
</feature>
<dbReference type="InterPro" id="IPR042100">
    <property type="entry name" value="Bug_dom1"/>
</dbReference>
<dbReference type="Gene3D" id="3.40.190.150">
    <property type="entry name" value="Bordetella uptake gene, domain 1"/>
    <property type="match status" value="1"/>
</dbReference>
<comment type="caution">
    <text evidence="3">The sequence shown here is derived from an EMBL/GenBank/DDBJ whole genome shotgun (WGS) entry which is preliminary data.</text>
</comment>
<dbReference type="Gene3D" id="3.40.190.10">
    <property type="entry name" value="Periplasmic binding protein-like II"/>
    <property type="match status" value="1"/>
</dbReference>
<dbReference type="STRING" id="1547922.ISF6_4488"/>
<dbReference type="Proteomes" id="UP000037660">
    <property type="component" value="Unassembled WGS sequence"/>
</dbReference>
<dbReference type="RefSeq" id="WP_054018457.1">
    <property type="nucleotide sequence ID" value="NZ_BBYR01000007.1"/>
</dbReference>
<dbReference type="PANTHER" id="PTHR42928">
    <property type="entry name" value="TRICARBOXYLATE-BINDING PROTEIN"/>
    <property type="match status" value="1"/>
</dbReference>
<dbReference type="InterPro" id="IPR005064">
    <property type="entry name" value="BUG"/>
</dbReference>
<dbReference type="AlphaFoldDB" id="A0A0K8NVA7"/>
<organism evidence="3 4">
    <name type="scientific">Piscinibacter sakaiensis</name>
    <name type="common">Ideonella sakaiensis</name>
    <dbReference type="NCBI Taxonomy" id="1547922"/>
    <lineage>
        <taxon>Bacteria</taxon>
        <taxon>Pseudomonadati</taxon>
        <taxon>Pseudomonadota</taxon>
        <taxon>Betaproteobacteria</taxon>
        <taxon>Burkholderiales</taxon>
        <taxon>Sphaerotilaceae</taxon>
        <taxon>Piscinibacter</taxon>
    </lineage>
</organism>
<dbReference type="PIRSF" id="PIRSF017082">
    <property type="entry name" value="YflP"/>
    <property type="match status" value="1"/>
</dbReference>
<reference evidence="4" key="1">
    <citation type="submission" date="2015-07" db="EMBL/GenBank/DDBJ databases">
        <title>Discovery of a poly(ethylene terephthalate assimilation.</title>
        <authorList>
            <person name="Yoshida S."/>
            <person name="Hiraga K."/>
            <person name="Takehana T."/>
            <person name="Taniguchi I."/>
            <person name="Yamaji H."/>
            <person name="Maeda Y."/>
            <person name="Toyohara K."/>
            <person name="Miyamoto K."/>
            <person name="Kimura Y."/>
            <person name="Oda K."/>
        </authorList>
    </citation>
    <scope>NUCLEOTIDE SEQUENCE [LARGE SCALE GENOMIC DNA]</scope>
    <source>
        <strain evidence="4">NBRC 110686 / TISTR 2288 / 201-F6</strain>
    </source>
</reference>
<dbReference type="SUPFAM" id="SSF53850">
    <property type="entry name" value="Periplasmic binding protein-like II"/>
    <property type="match status" value="1"/>
</dbReference>
<dbReference type="InterPro" id="IPR006311">
    <property type="entry name" value="TAT_signal"/>
</dbReference>
<evidence type="ECO:0000256" key="1">
    <source>
        <dbReference type="ARBA" id="ARBA00006987"/>
    </source>
</evidence>
<protein>
    <submittedName>
        <fullName evidence="3">Putative exported protein</fullName>
    </submittedName>
</protein>
<comment type="similarity">
    <text evidence="1">Belongs to the UPF0065 (bug) family.</text>
</comment>
<dbReference type="PANTHER" id="PTHR42928:SF5">
    <property type="entry name" value="BLR1237 PROTEIN"/>
    <property type="match status" value="1"/>
</dbReference>
<name>A0A0K8NVA7_PISS1</name>